<dbReference type="PANTHER" id="PTHR11908:SF157">
    <property type="entry name" value="XANTHINE DEHYDROGENASE SUBUNIT D-RELATED"/>
    <property type="match status" value="1"/>
</dbReference>
<dbReference type="EMBL" id="FNPI01000001">
    <property type="protein sequence ID" value="SDY18410.1"/>
    <property type="molecule type" value="Genomic_DNA"/>
</dbReference>
<feature type="domain" description="Aldehyde oxidase/xanthine dehydrogenase a/b hammerhead" evidence="2">
    <location>
        <begin position="25"/>
        <end position="131"/>
    </location>
</feature>
<gene>
    <name evidence="3" type="ORF">SAMN05421736_101600</name>
</gene>
<dbReference type="AlphaFoldDB" id="A0A1H3HSN0"/>
<dbReference type="Pfam" id="PF01315">
    <property type="entry name" value="Ald_Xan_dh_C"/>
    <property type="match status" value="1"/>
</dbReference>
<organism evidence="3 4">
    <name type="scientific">Evansella caseinilytica</name>
    <dbReference type="NCBI Taxonomy" id="1503961"/>
    <lineage>
        <taxon>Bacteria</taxon>
        <taxon>Bacillati</taxon>
        <taxon>Bacillota</taxon>
        <taxon>Bacilli</taxon>
        <taxon>Bacillales</taxon>
        <taxon>Bacillaceae</taxon>
        <taxon>Evansella</taxon>
    </lineage>
</organism>
<dbReference type="InterPro" id="IPR016208">
    <property type="entry name" value="Ald_Oxase/xanthine_DH-like"/>
</dbReference>
<dbReference type="NCBIfam" id="TIGR03196">
    <property type="entry name" value="pucD"/>
    <property type="match status" value="1"/>
</dbReference>
<dbReference type="Pfam" id="PF02738">
    <property type="entry name" value="MoCoBD_1"/>
    <property type="match status" value="1"/>
</dbReference>
<evidence type="ECO:0000256" key="1">
    <source>
        <dbReference type="SAM" id="MobiDB-lite"/>
    </source>
</evidence>
<dbReference type="InterPro" id="IPR036856">
    <property type="entry name" value="Ald_Oxase/Xan_DH_a/b_sf"/>
</dbReference>
<dbReference type="InterPro" id="IPR000674">
    <property type="entry name" value="Ald_Oxase/Xan_DH_a/b"/>
</dbReference>
<proteinExistence type="predicted"/>
<feature type="region of interest" description="Disordered" evidence="1">
    <location>
        <begin position="1"/>
        <end position="20"/>
    </location>
</feature>
<dbReference type="OrthoDB" id="9759099at2"/>
<dbReference type="SUPFAM" id="SSF56003">
    <property type="entry name" value="Molybdenum cofactor-binding domain"/>
    <property type="match status" value="1"/>
</dbReference>
<dbReference type="InterPro" id="IPR017609">
    <property type="entry name" value="Xanthine_dehydrogenase_dsu"/>
</dbReference>
<dbReference type="PANTHER" id="PTHR11908">
    <property type="entry name" value="XANTHINE DEHYDROGENASE"/>
    <property type="match status" value="1"/>
</dbReference>
<dbReference type="InterPro" id="IPR037165">
    <property type="entry name" value="AldOxase/xan_DH_Mopterin-bd_sf"/>
</dbReference>
<protein>
    <submittedName>
        <fullName evidence="3">Xanthine dehydrogenase D subunit</fullName>
    </submittedName>
</protein>
<evidence type="ECO:0000313" key="4">
    <source>
        <dbReference type="Proteomes" id="UP000198935"/>
    </source>
</evidence>
<accession>A0A1H3HSN0</accession>
<dbReference type="Gene3D" id="3.90.1170.50">
    <property type="entry name" value="Aldehyde oxidase/xanthine dehydrogenase, a/b hammerhead"/>
    <property type="match status" value="1"/>
</dbReference>
<evidence type="ECO:0000259" key="2">
    <source>
        <dbReference type="SMART" id="SM01008"/>
    </source>
</evidence>
<keyword evidence="4" id="KW-1185">Reference proteome</keyword>
<dbReference type="SMART" id="SM01008">
    <property type="entry name" value="Ald_Xan_dh_C"/>
    <property type="match status" value="1"/>
</dbReference>
<dbReference type="SUPFAM" id="SSF54665">
    <property type="entry name" value="CO dehydrogenase molybdoprotein N-domain-like"/>
    <property type="match status" value="1"/>
</dbReference>
<reference evidence="4" key="1">
    <citation type="submission" date="2016-10" db="EMBL/GenBank/DDBJ databases">
        <authorList>
            <person name="Varghese N."/>
            <person name="Submissions S."/>
        </authorList>
    </citation>
    <scope>NUCLEOTIDE SEQUENCE [LARGE SCALE GENOMIC DNA]</scope>
    <source>
        <strain evidence="4">SP</strain>
    </source>
</reference>
<dbReference type="GO" id="GO:0016491">
    <property type="term" value="F:oxidoreductase activity"/>
    <property type="evidence" value="ECO:0007669"/>
    <property type="project" value="InterPro"/>
</dbReference>
<name>A0A1H3HSN0_9BACI</name>
<dbReference type="GO" id="GO:0005506">
    <property type="term" value="F:iron ion binding"/>
    <property type="evidence" value="ECO:0007669"/>
    <property type="project" value="InterPro"/>
</dbReference>
<dbReference type="Gene3D" id="3.30.365.10">
    <property type="entry name" value="Aldehyde oxidase/xanthine dehydrogenase, molybdopterin binding domain"/>
    <property type="match status" value="5"/>
</dbReference>
<dbReference type="Pfam" id="PF20256">
    <property type="entry name" value="MoCoBD_2"/>
    <property type="match status" value="1"/>
</dbReference>
<dbReference type="STRING" id="1503961.SAMN05421736_101600"/>
<sequence>MLLDRNRNGSEKQWRVRRDGKDKVTGGHAFLTDMGFPRMLYGRVLRSHYPHAIIRSIDLSAAEKLPGVAAVLFHKDVPGLNAFGIADPNQPVFCDSLVRYEGDALAAVAAETSEIAEEALQLIKVEYDCLPVVDSPEKALSPQAPQLHPEGNILHETEYVRGEIEAVFADCAMIVETTYETPRQMHTYLETEGGVFVPEDSGSLTVYAPTQHGYKDRMQLARILAVPEEAIRIISSPAGGSFGGKDELNVQPYGALLALRCGRPVKIHYSRSESVKAGLKRHPMTVMMKTGADADGKLLAHQVDIVSDTGAYATLGGPVLNFATEHCLGPYRIPHVHIKGKAVYTNNGVSGEFRGFGGNQVIFALEGQLDRLAEKLQLDPWELRRINVREPDDPGPLGQRIVPTDGPRQVWEGIQRSPLWKKRKRSDGTTGKVPWIKAGTGVALAMHGSGLGYGIPDPGGGSLRLNENGKIEAAFGHEEFGQGLLTTIEILLQDHFHCAAEDLEIVIGDTDRVPPSGSSTASRTTNSVWQALNNVREPFLAAVYRKAAKLTGIPEIRLQTGPGGIWTTADCGGDKKNLLKRVITYKQLADQGANEPVFSTKFHYPLTPDPIIGAHYLYTSIAVIAAVEVNLLTGMVKIAGLDHCVAAGPVINPPGYLGQIEGGSVMALGFTTMENAVMQEGYYTTKNLDTYLVPTIFDVPEFQQVDAVEELISGDDFGPRGVGEIGTVAIAPAIVSAIRQATGKWLTALPVSPEQLVAADAVISSYLQPEEADRKEKGRDN</sequence>
<dbReference type="Proteomes" id="UP000198935">
    <property type="component" value="Unassembled WGS sequence"/>
</dbReference>
<dbReference type="InterPro" id="IPR046867">
    <property type="entry name" value="AldOxase/xan_DH_MoCoBD2"/>
</dbReference>
<dbReference type="InterPro" id="IPR008274">
    <property type="entry name" value="AldOxase/xan_DH_MoCoBD1"/>
</dbReference>
<evidence type="ECO:0000313" key="3">
    <source>
        <dbReference type="EMBL" id="SDY18410.1"/>
    </source>
</evidence>